<dbReference type="GO" id="GO:0046872">
    <property type="term" value="F:metal ion binding"/>
    <property type="evidence" value="ECO:0007669"/>
    <property type="project" value="UniProtKB-KW"/>
</dbReference>
<evidence type="ECO:0000256" key="2">
    <source>
        <dbReference type="ARBA" id="ARBA00022842"/>
    </source>
</evidence>
<evidence type="ECO:0000256" key="3">
    <source>
        <dbReference type="ARBA" id="ARBA00023239"/>
    </source>
</evidence>
<evidence type="ECO:0000313" key="6">
    <source>
        <dbReference type="EMBL" id="NMH65053.1"/>
    </source>
</evidence>
<sequence>MLSSLRLYHYRIPLTPPLAVARQRIAERRGLVLQASSRTAAGAVRRAWVEIAPLSGADTQGRPLTGFSPESLHEVTQYLRLLLPTLLQQPLASLRRAAQGCELASAAYGLSLLHARLSGACDHRPARTQPTAAVPIPLIYLNPGEDPRQAAARIRALPAGITRVKLKVAQTHAATELKLLHEVLAIRPEFKLRLDANQGWDLEQAIAFGACLPKSAIEYIEEPCRTLAENIAFHRALGLGYALDESLHQAGFSLAPHPGLVALCIKPMLFGELGLLREFIGRANAMGLRCILGSSLETSLGIAAIAALASRLTPDEAPGIDTLGAFAQDLLVSSGKAECLGQEQLTLLAEAGPW</sequence>
<accession>A0A972FXH2</accession>
<name>A0A972FXH2_9GAMM</name>
<dbReference type="Proteomes" id="UP000737113">
    <property type="component" value="Unassembled WGS sequence"/>
</dbReference>
<dbReference type="Gene3D" id="3.20.20.120">
    <property type="entry name" value="Enolase-like C-terminal domain"/>
    <property type="match status" value="1"/>
</dbReference>
<dbReference type="Pfam" id="PF13378">
    <property type="entry name" value="MR_MLE_C"/>
    <property type="match status" value="1"/>
</dbReference>
<dbReference type="GO" id="GO:0043748">
    <property type="term" value="F:O-succinylbenzoate synthase activity"/>
    <property type="evidence" value="ECO:0007669"/>
    <property type="project" value="UniProtKB-EC"/>
</dbReference>
<dbReference type="GO" id="GO:0009063">
    <property type="term" value="P:amino acid catabolic process"/>
    <property type="evidence" value="ECO:0007669"/>
    <property type="project" value="InterPro"/>
</dbReference>
<comment type="caution">
    <text evidence="6">The sequence shown here is derived from an EMBL/GenBank/DDBJ whole genome shotgun (WGS) entry which is preliminary data.</text>
</comment>
<dbReference type="SFLD" id="SFLDG00180">
    <property type="entry name" value="muconate_cycloisomerase"/>
    <property type="match status" value="1"/>
</dbReference>
<proteinExistence type="predicted"/>
<dbReference type="PANTHER" id="PTHR48073">
    <property type="entry name" value="O-SUCCINYLBENZOATE SYNTHASE-RELATED"/>
    <property type="match status" value="1"/>
</dbReference>
<gene>
    <name evidence="6" type="primary">menC</name>
    <name evidence="6" type="ORF">HC757_07685</name>
</gene>
<dbReference type="InterPro" id="IPR029065">
    <property type="entry name" value="Enolase_C-like"/>
</dbReference>
<protein>
    <recommendedName>
        <fullName evidence="4">o-succinylbenzoate synthase</fullName>
        <ecNumber evidence="4">4.2.1.113</ecNumber>
    </recommendedName>
</protein>
<organism evidence="6 7">
    <name type="scientific">Shewanella salipaludis</name>
    <dbReference type="NCBI Taxonomy" id="2723052"/>
    <lineage>
        <taxon>Bacteria</taxon>
        <taxon>Pseudomonadati</taxon>
        <taxon>Pseudomonadota</taxon>
        <taxon>Gammaproteobacteria</taxon>
        <taxon>Alteromonadales</taxon>
        <taxon>Shewanellaceae</taxon>
        <taxon>Shewanella</taxon>
    </lineage>
</organism>
<dbReference type="Gene3D" id="3.30.390.10">
    <property type="entry name" value="Enolase-like, N-terminal domain"/>
    <property type="match status" value="1"/>
</dbReference>
<dbReference type="SFLD" id="SFLDF00009">
    <property type="entry name" value="o-succinylbenzoate_synthase"/>
    <property type="match status" value="1"/>
</dbReference>
<dbReference type="InterPro" id="IPR041338">
    <property type="entry name" value="OSBS_N"/>
</dbReference>
<dbReference type="EC" id="4.2.1.113" evidence="4"/>
<keyword evidence="3 6" id="KW-0456">Lyase</keyword>
<dbReference type="RefSeq" id="WP_169563743.1">
    <property type="nucleotide sequence ID" value="NZ_JAAXYH010000004.1"/>
</dbReference>
<dbReference type="InterPro" id="IPR029017">
    <property type="entry name" value="Enolase-like_N"/>
</dbReference>
<reference evidence="6" key="1">
    <citation type="submission" date="2020-04" db="EMBL/GenBank/DDBJ databases">
        <title>Description of Shewanella salipaludis sp. nov., isolated from a salt marsh.</title>
        <authorList>
            <person name="Park S."/>
            <person name="Yoon J.-H."/>
        </authorList>
    </citation>
    <scope>NUCLEOTIDE SEQUENCE</scope>
    <source>
        <strain evidence="6">SHSM-M6</strain>
    </source>
</reference>
<keyword evidence="7" id="KW-1185">Reference proteome</keyword>
<dbReference type="PANTHER" id="PTHR48073:SF2">
    <property type="entry name" value="O-SUCCINYLBENZOATE SYNTHASE"/>
    <property type="match status" value="1"/>
</dbReference>
<dbReference type="CDD" id="cd03320">
    <property type="entry name" value="OSBS"/>
    <property type="match status" value="1"/>
</dbReference>
<dbReference type="NCBIfam" id="NF003473">
    <property type="entry name" value="PRK05105.1"/>
    <property type="match status" value="1"/>
</dbReference>
<evidence type="ECO:0000313" key="7">
    <source>
        <dbReference type="Proteomes" id="UP000737113"/>
    </source>
</evidence>
<dbReference type="GO" id="GO:0009234">
    <property type="term" value="P:menaquinone biosynthetic process"/>
    <property type="evidence" value="ECO:0007669"/>
    <property type="project" value="UniProtKB-UniRule"/>
</dbReference>
<keyword evidence="2" id="KW-0460">Magnesium</keyword>
<dbReference type="EMBL" id="JAAXYH010000004">
    <property type="protein sequence ID" value="NMH65053.1"/>
    <property type="molecule type" value="Genomic_DNA"/>
</dbReference>
<dbReference type="InterPro" id="IPR013342">
    <property type="entry name" value="Mandelate_racemase_C"/>
</dbReference>
<dbReference type="SUPFAM" id="SSF51604">
    <property type="entry name" value="Enolase C-terminal domain-like"/>
    <property type="match status" value="1"/>
</dbReference>
<evidence type="ECO:0000259" key="5">
    <source>
        <dbReference type="SMART" id="SM00922"/>
    </source>
</evidence>
<dbReference type="PROSITE" id="PS00909">
    <property type="entry name" value="MR_MLE_2"/>
    <property type="match status" value="1"/>
</dbReference>
<dbReference type="SUPFAM" id="SSF54826">
    <property type="entry name" value="Enolase N-terminal domain-like"/>
    <property type="match status" value="1"/>
</dbReference>
<keyword evidence="1" id="KW-0479">Metal-binding</keyword>
<dbReference type="SFLD" id="SFLDS00001">
    <property type="entry name" value="Enolase"/>
    <property type="match status" value="1"/>
</dbReference>
<dbReference type="Pfam" id="PF21508">
    <property type="entry name" value="MenC_N"/>
    <property type="match status" value="1"/>
</dbReference>
<dbReference type="SMART" id="SM00922">
    <property type="entry name" value="MR_MLE"/>
    <property type="match status" value="1"/>
</dbReference>
<evidence type="ECO:0000256" key="1">
    <source>
        <dbReference type="ARBA" id="ARBA00022723"/>
    </source>
</evidence>
<dbReference type="InterPro" id="IPR018110">
    <property type="entry name" value="Mandel_Rmase/mucon_lact_enz_CS"/>
</dbReference>
<evidence type="ECO:0000256" key="4">
    <source>
        <dbReference type="NCBIfam" id="TIGR01927"/>
    </source>
</evidence>
<dbReference type="NCBIfam" id="TIGR01927">
    <property type="entry name" value="menC_gam_Gplu"/>
    <property type="match status" value="1"/>
</dbReference>
<feature type="domain" description="Mandelate racemase/muconate lactonizing enzyme C-terminal" evidence="5">
    <location>
        <begin position="147"/>
        <end position="240"/>
    </location>
</feature>
<dbReference type="AlphaFoldDB" id="A0A972FXH2"/>
<dbReference type="InterPro" id="IPR036849">
    <property type="entry name" value="Enolase-like_C_sf"/>
</dbReference>